<organism evidence="9">
    <name type="scientific">Piromyces sp</name>
    <dbReference type="NCBI Taxonomy" id="45796"/>
    <lineage>
        <taxon>Eukaryota</taxon>
        <taxon>Fungi</taxon>
        <taxon>Fungi incertae sedis</taxon>
        <taxon>Chytridiomycota</taxon>
        <taxon>Chytridiomycota incertae sedis</taxon>
        <taxon>Neocallimastigomycetes</taxon>
        <taxon>Neocallimastigales</taxon>
        <taxon>Neocallimastigaceae</taxon>
        <taxon>Piromyces</taxon>
    </lineage>
</organism>
<sequence length="207" mass="24355">MVKSKVNEINKELEKHRIEENFKYISISIASKSEKDTIPQASMDLFEIMGNQENNDLKICQFFKRTGACRFGSQCDRIHVKPSYSKTIIIRNMFDLGNEIMSSYLIDENEIIEYDEDSKDNYIKFKEFFDDVYPEFSKYGKIDHFYVCNNIIPHLRGNVYVDYHTEEEAFTAFCGMNGRWYGGKQLHLEFITISDWKMALCGTFLTI</sequence>
<evidence type="ECO:0000313" key="9">
    <source>
        <dbReference type="EMBL" id="AWI67069.1"/>
    </source>
</evidence>
<dbReference type="PROSITE" id="PS50102">
    <property type="entry name" value="RRM"/>
    <property type="match status" value="1"/>
</dbReference>
<reference evidence="9" key="1">
    <citation type="submission" date="2018-03" db="EMBL/GenBank/DDBJ databases">
        <title>Horizontal gene transfer is an indispensable driver in forging the evolution of the Neocallimastigomycota as a distinct gut-dwelling fungal lineage.</title>
        <authorList>
            <person name="Murphy C.L."/>
            <person name="Youssef N.H."/>
            <person name="Elshahed M.S."/>
        </authorList>
    </citation>
    <scope>NUCLEOTIDE SEQUENCE</scope>
    <source>
        <strain evidence="9">B4</strain>
    </source>
</reference>
<keyword evidence="5" id="KW-0694">RNA-binding</keyword>
<dbReference type="EMBL" id="MH043915">
    <property type="protein sequence ID" value="AWI67069.1"/>
    <property type="molecule type" value="mRNA"/>
</dbReference>
<dbReference type="InterPro" id="IPR012677">
    <property type="entry name" value="Nucleotide-bd_a/b_plait_sf"/>
</dbReference>
<feature type="domain" description="C3H1-type" evidence="8">
    <location>
        <begin position="54"/>
        <end position="82"/>
    </location>
</feature>
<protein>
    <submittedName>
        <fullName evidence="9">U2 small nuclear ribonucleoprotein auxiliary factor 35kDa subunit-related protein 2</fullName>
    </submittedName>
</protein>
<dbReference type="GO" id="GO:0003723">
    <property type="term" value="F:RNA binding"/>
    <property type="evidence" value="ECO:0007669"/>
    <property type="project" value="UniProtKB-UniRule"/>
</dbReference>
<dbReference type="Gene3D" id="3.30.70.330">
    <property type="match status" value="1"/>
</dbReference>
<dbReference type="AlphaFoldDB" id="A0A2S1TZM2"/>
<evidence type="ECO:0000256" key="4">
    <source>
        <dbReference type="ARBA" id="ARBA00022833"/>
    </source>
</evidence>
<evidence type="ECO:0000256" key="1">
    <source>
        <dbReference type="ARBA" id="ARBA00022723"/>
    </source>
</evidence>
<evidence type="ECO:0000256" key="6">
    <source>
        <dbReference type="PROSITE-ProRule" id="PRU00723"/>
    </source>
</evidence>
<evidence type="ECO:0000259" key="7">
    <source>
        <dbReference type="PROSITE" id="PS50102"/>
    </source>
</evidence>
<dbReference type="SUPFAM" id="SSF90229">
    <property type="entry name" value="CCCH zinc finger"/>
    <property type="match status" value="1"/>
</dbReference>
<proteinExistence type="evidence at transcript level"/>
<dbReference type="Gene3D" id="6.10.250.3220">
    <property type="match status" value="1"/>
</dbReference>
<dbReference type="SMART" id="SM00356">
    <property type="entry name" value="ZnF_C3H1"/>
    <property type="match status" value="1"/>
</dbReference>
<dbReference type="InterPro" id="IPR035979">
    <property type="entry name" value="RBD_domain_sf"/>
</dbReference>
<dbReference type="PRINTS" id="PR01848">
    <property type="entry name" value="U2AUXFACTOR"/>
</dbReference>
<dbReference type="PANTHER" id="PTHR12620">
    <property type="entry name" value="U2 SNRNP AUXILIARY FACTOR, SMALL SUBUNIT"/>
    <property type="match status" value="1"/>
</dbReference>
<dbReference type="InterPro" id="IPR009145">
    <property type="entry name" value="U2AF_small"/>
</dbReference>
<dbReference type="GO" id="GO:0008270">
    <property type="term" value="F:zinc ion binding"/>
    <property type="evidence" value="ECO:0007669"/>
    <property type="project" value="UniProtKB-KW"/>
</dbReference>
<dbReference type="InterPro" id="IPR036855">
    <property type="entry name" value="Znf_CCCH_sf"/>
</dbReference>
<evidence type="ECO:0000256" key="2">
    <source>
        <dbReference type="ARBA" id="ARBA00022737"/>
    </source>
</evidence>
<dbReference type="PROSITE" id="PS50103">
    <property type="entry name" value="ZF_C3H1"/>
    <property type="match status" value="1"/>
</dbReference>
<dbReference type="Pfam" id="PF00642">
    <property type="entry name" value="zf-CCCH"/>
    <property type="match status" value="1"/>
</dbReference>
<dbReference type="Pfam" id="PF00076">
    <property type="entry name" value="RRM_1"/>
    <property type="match status" value="1"/>
</dbReference>
<dbReference type="GO" id="GO:0089701">
    <property type="term" value="C:U2AF complex"/>
    <property type="evidence" value="ECO:0007669"/>
    <property type="project" value="InterPro"/>
</dbReference>
<feature type="domain" description="RRM" evidence="7">
    <location>
        <begin position="130"/>
        <end position="193"/>
    </location>
</feature>
<name>A0A2S1TZM2_PIRSP</name>
<keyword evidence="4 6" id="KW-0862">Zinc</keyword>
<dbReference type="InterPro" id="IPR000571">
    <property type="entry name" value="Znf_CCCH"/>
</dbReference>
<evidence type="ECO:0000259" key="8">
    <source>
        <dbReference type="PROSITE" id="PS50103"/>
    </source>
</evidence>
<feature type="zinc finger region" description="C3H1-type" evidence="6">
    <location>
        <begin position="54"/>
        <end position="82"/>
    </location>
</feature>
<evidence type="ECO:0000256" key="5">
    <source>
        <dbReference type="PROSITE-ProRule" id="PRU00176"/>
    </source>
</evidence>
<dbReference type="GO" id="GO:1990904">
    <property type="term" value="C:ribonucleoprotein complex"/>
    <property type="evidence" value="ECO:0007669"/>
    <property type="project" value="UniProtKB-KW"/>
</dbReference>
<dbReference type="SUPFAM" id="SSF54928">
    <property type="entry name" value="RNA-binding domain, RBD"/>
    <property type="match status" value="1"/>
</dbReference>
<keyword evidence="1 6" id="KW-0479">Metal-binding</keyword>
<keyword evidence="3 6" id="KW-0863">Zinc-finger</keyword>
<dbReference type="InterPro" id="IPR000504">
    <property type="entry name" value="RRM_dom"/>
</dbReference>
<dbReference type="GO" id="GO:0000398">
    <property type="term" value="P:mRNA splicing, via spliceosome"/>
    <property type="evidence" value="ECO:0007669"/>
    <property type="project" value="InterPro"/>
</dbReference>
<keyword evidence="9" id="KW-0687">Ribonucleoprotein</keyword>
<evidence type="ECO:0000256" key="3">
    <source>
        <dbReference type="ARBA" id="ARBA00022771"/>
    </source>
</evidence>
<accession>A0A2S1TZM2</accession>
<keyword evidence="2" id="KW-0677">Repeat</keyword>